<sequence length="134" mass="15006">MIGQPGRSLSLVFILSQEEKLVLKKNLLFGLVTAVVIFTGLAVTQSPRGYAEENIFPTRFEGETHLSGQSMVWQQDGGDGYQQVTVQNITTGEKKANHPYNNKKEIHEHRRYSGDMAGKKRYEHSRAGLGCVRV</sequence>
<reference evidence="1 2" key="1">
    <citation type="submission" date="2022-05" db="EMBL/GenBank/DDBJ databases">
        <title>Genome Sequencing of Bee-Associated Microbes.</title>
        <authorList>
            <person name="Dunlap C."/>
        </authorList>
    </citation>
    <scope>NUCLEOTIDE SEQUENCE [LARGE SCALE GENOMIC DNA]</scope>
    <source>
        <strain evidence="1 2">NRRL B-14421</strain>
    </source>
</reference>
<dbReference type="EMBL" id="JAMDMX010000085">
    <property type="protein sequence ID" value="MCY9696027.1"/>
    <property type="molecule type" value="Genomic_DNA"/>
</dbReference>
<protein>
    <submittedName>
        <fullName evidence="1">Uncharacterized protein</fullName>
    </submittedName>
</protein>
<accession>A0ABT4GIJ4</accession>
<proteinExistence type="predicted"/>
<organism evidence="1 2">
    <name type="scientific">Paenibacillus alginolyticus</name>
    <dbReference type="NCBI Taxonomy" id="59839"/>
    <lineage>
        <taxon>Bacteria</taxon>
        <taxon>Bacillati</taxon>
        <taxon>Bacillota</taxon>
        <taxon>Bacilli</taxon>
        <taxon>Bacillales</taxon>
        <taxon>Paenibacillaceae</taxon>
        <taxon>Paenibacillus</taxon>
    </lineage>
</organism>
<dbReference type="RefSeq" id="WP_268617184.1">
    <property type="nucleotide sequence ID" value="NZ_JAMDMX010000085.1"/>
</dbReference>
<keyword evidence="2" id="KW-1185">Reference proteome</keyword>
<name>A0ABT4GIJ4_9BACL</name>
<comment type="caution">
    <text evidence="1">The sequence shown here is derived from an EMBL/GenBank/DDBJ whole genome shotgun (WGS) entry which is preliminary data.</text>
</comment>
<dbReference type="Proteomes" id="UP001527099">
    <property type="component" value="Unassembled WGS sequence"/>
</dbReference>
<evidence type="ECO:0000313" key="1">
    <source>
        <dbReference type="EMBL" id="MCY9696027.1"/>
    </source>
</evidence>
<evidence type="ECO:0000313" key="2">
    <source>
        <dbReference type="Proteomes" id="UP001527099"/>
    </source>
</evidence>
<gene>
    <name evidence="1" type="ORF">M5X19_24420</name>
</gene>